<proteinExistence type="predicted"/>
<comment type="caution">
    <text evidence="2">The sequence shown here is derived from an EMBL/GenBank/DDBJ whole genome shotgun (WGS) entry which is preliminary data.</text>
</comment>
<evidence type="ECO:0000313" key="2">
    <source>
        <dbReference type="EMBL" id="EFU79670.1"/>
    </source>
</evidence>
<accession>E6M140</accession>
<dbReference type="PROSITE" id="PS51750">
    <property type="entry name" value="BRO_N"/>
    <property type="match status" value="1"/>
</dbReference>
<dbReference type="Pfam" id="PF03374">
    <property type="entry name" value="ANT"/>
    <property type="match status" value="1"/>
</dbReference>
<reference evidence="2 3" key="1">
    <citation type="submission" date="2010-12" db="EMBL/GenBank/DDBJ databases">
        <authorList>
            <person name="Muzny D."/>
            <person name="Qin X."/>
            <person name="Deng J."/>
            <person name="Jiang H."/>
            <person name="Liu Y."/>
            <person name="Qu J."/>
            <person name="Song X.-Z."/>
            <person name="Zhang L."/>
            <person name="Thornton R."/>
            <person name="Coyle M."/>
            <person name="Francisco L."/>
            <person name="Jackson L."/>
            <person name="Javaid M."/>
            <person name="Korchina V."/>
            <person name="Kovar C."/>
            <person name="Mata R."/>
            <person name="Mathew T."/>
            <person name="Ngo R."/>
            <person name="Nguyen L."/>
            <person name="Nguyen N."/>
            <person name="Okwuonu G."/>
            <person name="Ongeri F."/>
            <person name="Pham C."/>
            <person name="Simmons D."/>
            <person name="Wilczek-Boney K."/>
            <person name="Hale W."/>
            <person name="Jakkamsetti A."/>
            <person name="Pham P."/>
            <person name="Ruth R."/>
            <person name="San Lucas F."/>
            <person name="Warren J."/>
            <person name="Zhang J."/>
            <person name="Zhao Z."/>
            <person name="Zhou C."/>
            <person name="Zhu D."/>
            <person name="Lee S."/>
            <person name="Bess C."/>
            <person name="Blankenburg K."/>
            <person name="Forbes L."/>
            <person name="Fu Q."/>
            <person name="Gubbala S."/>
            <person name="Hirani K."/>
            <person name="Jayaseelan J.C."/>
            <person name="Lara F."/>
            <person name="Munidasa M."/>
            <person name="Palculict T."/>
            <person name="Patil S."/>
            <person name="Pu L.-L."/>
            <person name="Saada N."/>
            <person name="Tang L."/>
            <person name="Weissenberger G."/>
            <person name="Zhu Y."/>
            <person name="Hemphill L."/>
            <person name="Shang Y."/>
            <person name="Youmans B."/>
            <person name="Ayvaz T."/>
            <person name="Ross M."/>
            <person name="Santibanez J."/>
            <person name="Aqrawi P."/>
            <person name="Gross S."/>
            <person name="Joshi V."/>
            <person name="Fowler G."/>
            <person name="Nazareth L."/>
            <person name="Reid J."/>
            <person name="Worley K."/>
            <person name="Petrosino J."/>
            <person name="Highlander S."/>
            <person name="Gibbs R."/>
        </authorList>
    </citation>
    <scope>NUCLEOTIDE SEQUENCE [LARGE SCALE GENOMIC DNA]</scope>
    <source>
        <strain evidence="2 3">ATCC 51333</strain>
    </source>
</reference>
<dbReference type="Pfam" id="PF02498">
    <property type="entry name" value="Bro-N"/>
    <property type="match status" value="1"/>
</dbReference>
<dbReference type="PANTHER" id="PTHR36180">
    <property type="entry name" value="DNA-BINDING PROTEIN-RELATED-RELATED"/>
    <property type="match status" value="1"/>
</dbReference>
<dbReference type="HOGENOM" id="CLU_046670_0_0_11"/>
<dbReference type="EMBL" id="AEPY01000011">
    <property type="protein sequence ID" value="EFU79670.1"/>
    <property type="molecule type" value="Genomic_DNA"/>
</dbReference>
<dbReference type="InterPro" id="IPR005039">
    <property type="entry name" value="Ant_C"/>
</dbReference>
<sequence length="266" mass="30405">MITQDITRFVFDGQELRTLTVDGDTLFCGKDVATILGYENPTKAVRDHCKKDGGLKRYPIQDSLGRTQEAAFITEPDLYRLITHSKLPTAEKFDRWVFEDVLPTIRKTGMYATPEAARRFLQDPQALMYTLQALQEEKNKTKALEQKVEQDAPKVLFADAVATSKNSILIGDLAKILRSNGIQIGQNRLFEWLRDENYLCKTRGDRWNMPRQSAMEQGLFEVKQTVINNPDGTVRVTKTTKVTGKGQQYFVNKFCQMAEVRTHDCE</sequence>
<protein>
    <submittedName>
        <fullName evidence="2">Phage antirepressor protein</fullName>
    </submittedName>
</protein>
<name>E6M140_9ACTO</name>
<evidence type="ECO:0000259" key="1">
    <source>
        <dbReference type="PROSITE" id="PS51750"/>
    </source>
</evidence>
<dbReference type="InterPro" id="IPR003497">
    <property type="entry name" value="BRO_N_domain"/>
</dbReference>
<dbReference type="PANTHER" id="PTHR36180:SF2">
    <property type="entry name" value="BRO FAMILY PROTEIN"/>
    <property type="match status" value="1"/>
</dbReference>
<gene>
    <name evidence="2" type="ORF">HMPREF0388_1773</name>
</gene>
<dbReference type="RefSeq" id="WP_004010148.1">
    <property type="nucleotide sequence ID" value="NZ_GL622340.1"/>
</dbReference>
<dbReference type="AlphaFoldDB" id="E6M140"/>
<evidence type="ECO:0000313" key="3">
    <source>
        <dbReference type="Proteomes" id="UP000005573"/>
    </source>
</evidence>
<dbReference type="SMART" id="SM01040">
    <property type="entry name" value="Bro-N"/>
    <property type="match status" value="1"/>
</dbReference>
<organism evidence="2 3">
    <name type="scientific">Mobiluncus curtisii ATCC 51333</name>
    <dbReference type="NCBI Taxonomy" id="887326"/>
    <lineage>
        <taxon>Bacteria</taxon>
        <taxon>Bacillati</taxon>
        <taxon>Actinomycetota</taxon>
        <taxon>Actinomycetes</taxon>
        <taxon>Actinomycetales</taxon>
        <taxon>Actinomycetaceae</taxon>
        <taxon>Mobiluncus</taxon>
    </lineage>
</organism>
<dbReference type="GO" id="GO:0003677">
    <property type="term" value="F:DNA binding"/>
    <property type="evidence" value="ECO:0007669"/>
    <property type="project" value="InterPro"/>
</dbReference>
<feature type="domain" description="Bro-N" evidence="1">
    <location>
        <begin position="1"/>
        <end position="109"/>
    </location>
</feature>
<dbReference type="Proteomes" id="UP000005573">
    <property type="component" value="Unassembled WGS sequence"/>
</dbReference>